<keyword evidence="7 14" id="KW-0479">Metal-binding</keyword>
<dbReference type="EC" id="4.4.1.21" evidence="4 14"/>
<dbReference type="GO" id="GO:0043768">
    <property type="term" value="F:S-ribosylhomocysteine lyase activity"/>
    <property type="evidence" value="ECO:0007669"/>
    <property type="project" value="UniProtKB-UniRule"/>
</dbReference>
<reference evidence="15" key="1">
    <citation type="submission" date="2020-08" db="EMBL/GenBank/DDBJ databases">
        <title>Genome public.</title>
        <authorList>
            <person name="Liu C."/>
            <person name="Sun Q."/>
        </authorList>
    </citation>
    <scope>NUCLEOTIDE SEQUENCE</scope>
    <source>
        <strain evidence="15">NSJ-50</strain>
    </source>
</reference>
<dbReference type="NCBIfam" id="NF002604">
    <property type="entry name" value="PRK02260.1-4"/>
    <property type="match status" value="1"/>
</dbReference>
<evidence type="ECO:0000256" key="8">
    <source>
        <dbReference type="ARBA" id="ARBA00022929"/>
    </source>
</evidence>
<feature type="binding site" evidence="14">
    <location>
        <position position="120"/>
    </location>
    <ligand>
        <name>Fe cation</name>
        <dbReference type="ChEBI" id="CHEBI:24875"/>
    </ligand>
</feature>
<dbReference type="RefSeq" id="WP_178347163.1">
    <property type="nucleotide sequence ID" value="NZ_JACRTE010000003.1"/>
</dbReference>
<dbReference type="PIRSF" id="PIRSF006160">
    <property type="entry name" value="AI2"/>
    <property type="match status" value="1"/>
</dbReference>
<evidence type="ECO:0000256" key="4">
    <source>
        <dbReference type="ARBA" id="ARBA00012240"/>
    </source>
</evidence>
<evidence type="ECO:0000256" key="1">
    <source>
        <dbReference type="ARBA" id="ARBA00000297"/>
    </source>
</evidence>
<organism evidence="15 16">
    <name type="scientific">Qingrenia yutianensis</name>
    <dbReference type="NCBI Taxonomy" id="2763676"/>
    <lineage>
        <taxon>Bacteria</taxon>
        <taxon>Bacillati</taxon>
        <taxon>Bacillota</taxon>
        <taxon>Clostridia</taxon>
        <taxon>Eubacteriales</taxon>
        <taxon>Oscillospiraceae</taxon>
        <taxon>Qingrenia</taxon>
    </lineage>
</organism>
<name>A0A926FB27_9FIRM</name>
<evidence type="ECO:0000313" key="16">
    <source>
        <dbReference type="Proteomes" id="UP000647416"/>
    </source>
</evidence>
<evidence type="ECO:0000313" key="15">
    <source>
        <dbReference type="EMBL" id="MBC8596012.1"/>
    </source>
</evidence>
<keyword evidence="6 14" id="KW-0673">Quorum sensing</keyword>
<proteinExistence type="inferred from homology"/>
<evidence type="ECO:0000256" key="9">
    <source>
        <dbReference type="ARBA" id="ARBA00023004"/>
    </source>
</evidence>
<dbReference type="InterPro" id="IPR037005">
    <property type="entry name" value="LuxS_sf"/>
</dbReference>
<dbReference type="EMBL" id="JACRTE010000003">
    <property type="protein sequence ID" value="MBC8596012.1"/>
    <property type="molecule type" value="Genomic_DNA"/>
</dbReference>
<feature type="binding site" evidence="14">
    <location>
        <position position="53"/>
    </location>
    <ligand>
        <name>Fe cation</name>
        <dbReference type="ChEBI" id="CHEBI:24875"/>
    </ligand>
</feature>
<comment type="catalytic activity">
    <reaction evidence="1 14">
        <text>S-(5-deoxy-D-ribos-5-yl)-L-homocysteine = (S)-4,5-dihydroxypentane-2,3-dione + L-homocysteine</text>
        <dbReference type="Rhea" id="RHEA:17753"/>
        <dbReference type="ChEBI" id="CHEBI:29484"/>
        <dbReference type="ChEBI" id="CHEBI:58195"/>
        <dbReference type="ChEBI" id="CHEBI:58199"/>
        <dbReference type="EC" id="4.4.1.21"/>
    </reaction>
</comment>
<evidence type="ECO:0000256" key="10">
    <source>
        <dbReference type="ARBA" id="ARBA00023239"/>
    </source>
</evidence>
<dbReference type="PRINTS" id="PR01487">
    <property type="entry name" value="LUXSPROTEIN"/>
</dbReference>
<evidence type="ECO:0000256" key="13">
    <source>
        <dbReference type="ARBA" id="ARBA00031777"/>
    </source>
</evidence>
<evidence type="ECO:0000256" key="11">
    <source>
        <dbReference type="ARBA" id="ARBA00024654"/>
    </source>
</evidence>
<evidence type="ECO:0000256" key="7">
    <source>
        <dbReference type="ARBA" id="ARBA00022723"/>
    </source>
</evidence>
<dbReference type="Gene3D" id="3.30.1360.80">
    <property type="entry name" value="S-ribosylhomocysteinase (LuxS)"/>
    <property type="match status" value="1"/>
</dbReference>
<comment type="cofactor">
    <cofactor evidence="14">
        <name>Fe cation</name>
        <dbReference type="ChEBI" id="CHEBI:24875"/>
    </cofactor>
    <text evidence="14">Binds 1 Fe cation per subunit.</text>
</comment>
<evidence type="ECO:0000256" key="12">
    <source>
        <dbReference type="ARBA" id="ARBA00030600"/>
    </source>
</evidence>
<dbReference type="Pfam" id="PF02664">
    <property type="entry name" value="LuxS"/>
    <property type="match status" value="1"/>
</dbReference>
<dbReference type="GO" id="GO:0005506">
    <property type="term" value="F:iron ion binding"/>
    <property type="evidence" value="ECO:0007669"/>
    <property type="project" value="InterPro"/>
</dbReference>
<comment type="function">
    <text evidence="11 14">Involved in the synthesis of autoinducer 2 (AI-2) which is secreted by bacteria and is used to communicate both the cell density and the metabolic potential of the environment. The regulation of gene expression in response to changes in cell density is called quorum sensing. Catalyzes the transformation of S-ribosylhomocysteine (RHC) to homocysteine (HC) and 4,5-dihydroxy-2,3-pentadione (DPD).</text>
</comment>
<evidence type="ECO:0000256" key="5">
    <source>
        <dbReference type="ARBA" id="ARBA00015130"/>
    </source>
</evidence>
<comment type="similarity">
    <text evidence="2 14">Belongs to the LuxS family.</text>
</comment>
<comment type="caution">
    <text evidence="15">The sequence shown here is derived from an EMBL/GenBank/DDBJ whole genome shotgun (WGS) entry which is preliminary data.</text>
</comment>
<dbReference type="PANTHER" id="PTHR35799:SF1">
    <property type="entry name" value="S-RIBOSYLHOMOCYSTEINE LYASE"/>
    <property type="match status" value="1"/>
</dbReference>
<gene>
    <name evidence="14" type="primary">luxS</name>
    <name evidence="15" type="ORF">H8706_03910</name>
</gene>
<protein>
    <recommendedName>
        <fullName evidence="5 14">S-ribosylhomocysteine lyase</fullName>
        <ecNumber evidence="4 14">4.4.1.21</ecNumber>
    </recommendedName>
    <alternativeName>
        <fullName evidence="12 14">AI-2 synthesis protein</fullName>
    </alternativeName>
    <alternativeName>
        <fullName evidence="13 14">Autoinducer-2 production protein LuxS</fullName>
    </alternativeName>
</protein>
<dbReference type="GO" id="GO:0009372">
    <property type="term" value="P:quorum sensing"/>
    <property type="evidence" value="ECO:0007669"/>
    <property type="project" value="UniProtKB-UniRule"/>
</dbReference>
<dbReference type="Proteomes" id="UP000647416">
    <property type="component" value="Unassembled WGS sequence"/>
</dbReference>
<evidence type="ECO:0000256" key="2">
    <source>
        <dbReference type="ARBA" id="ARBA00007311"/>
    </source>
</evidence>
<evidence type="ECO:0000256" key="3">
    <source>
        <dbReference type="ARBA" id="ARBA00011738"/>
    </source>
</evidence>
<dbReference type="AlphaFoldDB" id="A0A926FB27"/>
<keyword evidence="16" id="KW-1185">Reference proteome</keyword>
<dbReference type="SUPFAM" id="SSF63411">
    <property type="entry name" value="LuxS/MPP-like metallohydrolase"/>
    <property type="match status" value="1"/>
</dbReference>
<dbReference type="InterPro" id="IPR003815">
    <property type="entry name" value="S-ribosylhomocysteinase"/>
</dbReference>
<keyword evidence="9 14" id="KW-0408">Iron</keyword>
<dbReference type="InterPro" id="IPR011249">
    <property type="entry name" value="Metalloenz_LuxS/M16"/>
</dbReference>
<dbReference type="PANTHER" id="PTHR35799">
    <property type="entry name" value="S-RIBOSYLHOMOCYSTEINE LYASE"/>
    <property type="match status" value="1"/>
</dbReference>
<feature type="binding site" evidence="14">
    <location>
        <position position="57"/>
    </location>
    <ligand>
        <name>Fe cation</name>
        <dbReference type="ChEBI" id="CHEBI:24875"/>
    </ligand>
</feature>
<keyword evidence="10 14" id="KW-0456">Lyase</keyword>
<comment type="subunit">
    <text evidence="3 14">Homodimer.</text>
</comment>
<sequence length="150" mass="16974">MKVESFALDHTKVKAPFVRKCTVLTGEKGDKVTKFDIRFMQPNKEEMQSEGIHTLEHLLATYMRDDMDNIIDLSPMGCRTGFYMTAWGEDDVKTVIGAVENSLKKVLETEVVPAMNEVQCGNYKLHSLALAKEYAKNALSKGFTDKFMIE</sequence>
<keyword evidence="8 14" id="KW-0071">Autoinducer synthesis</keyword>
<evidence type="ECO:0000256" key="14">
    <source>
        <dbReference type="HAMAP-Rule" id="MF_00091"/>
    </source>
</evidence>
<dbReference type="NCBIfam" id="NF002606">
    <property type="entry name" value="PRK02260.2-4"/>
    <property type="match status" value="1"/>
</dbReference>
<evidence type="ECO:0000256" key="6">
    <source>
        <dbReference type="ARBA" id="ARBA00022654"/>
    </source>
</evidence>
<dbReference type="HAMAP" id="MF_00091">
    <property type="entry name" value="LuxS"/>
    <property type="match status" value="1"/>
</dbReference>
<accession>A0A926FB27</accession>